<dbReference type="Proteomes" id="UP000247498">
    <property type="component" value="Unassembled WGS sequence"/>
</dbReference>
<reference evidence="2 3" key="1">
    <citation type="journal article" date="2018" name="Sci. Rep.">
        <title>Raphidocelis subcapitata (=Pseudokirchneriella subcapitata) provides an insight into genome evolution and environmental adaptations in the Sphaeropleales.</title>
        <authorList>
            <person name="Suzuki S."/>
            <person name="Yamaguchi H."/>
            <person name="Nakajima N."/>
            <person name="Kawachi M."/>
        </authorList>
    </citation>
    <scope>NUCLEOTIDE SEQUENCE [LARGE SCALE GENOMIC DNA]</scope>
    <source>
        <strain evidence="2 3">NIES-35</strain>
    </source>
</reference>
<dbReference type="EMBL" id="BDRX01000264">
    <property type="protein sequence ID" value="GBG00618.1"/>
    <property type="molecule type" value="Genomic_DNA"/>
</dbReference>
<dbReference type="AlphaFoldDB" id="A0A2V0PSL7"/>
<protein>
    <recommendedName>
        <fullName evidence="4">PRC-barrel domain-containing protein</fullName>
    </recommendedName>
</protein>
<evidence type="ECO:0008006" key="4">
    <source>
        <dbReference type="Google" id="ProtNLM"/>
    </source>
</evidence>
<proteinExistence type="predicted"/>
<sequence>MKASARAGRADAASRGRHGAAPARLAAPRRPATPAAAAAAVAAPHGAPARRGRALALAPLAMQAGGRPLPQQPLAPPAGAAGAGVGAPSPAAAALAPRSAYLPAVQQPVFLDLSQVLSKPVITRTTGRSLGSLCAAWIDPGRRELVSFDLDDRRAGGGAGGGGARPLVGGAARVGNLPLAALRQIGDVVLVHDEAGLYEPDLDGRLGFVNPIGLEVRTAAGDVLGK</sequence>
<dbReference type="OrthoDB" id="539916at2759"/>
<dbReference type="PANTHER" id="PTHR36740">
    <property type="entry name" value="PRC DOMAIN-CONTAINING PROTEIN"/>
    <property type="match status" value="1"/>
</dbReference>
<organism evidence="2 3">
    <name type="scientific">Raphidocelis subcapitata</name>
    <dbReference type="NCBI Taxonomy" id="307507"/>
    <lineage>
        <taxon>Eukaryota</taxon>
        <taxon>Viridiplantae</taxon>
        <taxon>Chlorophyta</taxon>
        <taxon>core chlorophytes</taxon>
        <taxon>Chlorophyceae</taxon>
        <taxon>CS clade</taxon>
        <taxon>Sphaeropleales</taxon>
        <taxon>Selenastraceae</taxon>
        <taxon>Raphidocelis</taxon>
    </lineage>
</organism>
<dbReference type="PANTHER" id="PTHR36740:SF1">
    <property type="entry name" value="PRC-BARREL DOMAIN-CONTAINING PROTEIN"/>
    <property type="match status" value="1"/>
</dbReference>
<dbReference type="STRING" id="307507.A0A2V0PSL7"/>
<evidence type="ECO:0000256" key="1">
    <source>
        <dbReference type="SAM" id="MobiDB-lite"/>
    </source>
</evidence>
<accession>A0A2V0PSL7</accession>
<evidence type="ECO:0000313" key="2">
    <source>
        <dbReference type="EMBL" id="GBG00618.1"/>
    </source>
</evidence>
<feature type="non-terminal residue" evidence="2">
    <location>
        <position position="226"/>
    </location>
</feature>
<keyword evidence="3" id="KW-1185">Reference proteome</keyword>
<evidence type="ECO:0000313" key="3">
    <source>
        <dbReference type="Proteomes" id="UP000247498"/>
    </source>
</evidence>
<feature type="region of interest" description="Disordered" evidence="1">
    <location>
        <begin position="1"/>
        <end position="32"/>
    </location>
</feature>
<comment type="caution">
    <text evidence="2">The sequence shown here is derived from an EMBL/GenBank/DDBJ whole genome shotgun (WGS) entry which is preliminary data.</text>
</comment>
<dbReference type="InParanoid" id="A0A2V0PSL7"/>
<name>A0A2V0PSL7_9CHLO</name>
<feature type="region of interest" description="Disordered" evidence="1">
    <location>
        <begin position="67"/>
        <end position="89"/>
    </location>
</feature>
<feature type="compositionally biased region" description="Low complexity" evidence="1">
    <location>
        <begin position="15"/>
        <end position="32"/>
    </location>
</feature>
<dbReference type="Gene3D" id="2.30.30.240">
    <property type="entry name" value="PRC-barrel domain"/>
    <property type="match status" value="1"/>
</dbReference>
<gene>
    <name evidence="2" type="ORF">Rsub_13417</name>
</gene>